<dbReference type="AlphaFoldDB" id="J5KBJ3"/>
<evidence type="ECO:0000313" key="2">
    <source>
        <dbReference type="EMBL" id="EJP72663.1"/>
    </source>
</evidence>
<feature type="signal peptide" evidence="1">
    <location>
        <begin position="1"/>
        <end position="19"/>
    </location>
</feature>
<accession>J5KBJ3</accession>
<gene>
    <name evidence="2" type="ORF">NT02SARS_0954</name>
</gene>
<feature type="chain" id="PRO_5003783908" evidence="1">
    <location>
        <begin position="20"/>
        <end position="128"/>
    </location>
</feature>
<proteinExistence type="predicted"/>
<dbReference type="GO" id="GO:0000428">
    <property type="term" value="C:DNA-directed RNA polymerase complex"/>
    <property type="evidence" value="ECO:0007669"/>
    <property type="project" value="UniProtKB-KW"/>
</dbReference>
<dbReference type="Proteomes" id="UP000010116">
    <property type="component" value="Unassembled WGS sequence"/>
</dbReference>
<evidence type="ECO:0000313" key="3">
    <source>
        <dbReference type="Proteomes" id="UP000010116"/>
    </source>
</evidence>
<sequence length="128" mass="15211">MMTRIFSLSLFFICFNITADNLTFDFKIQNVKKDINVIELQAKAKANKIIRDNAFLSFNIDNDNLYECWGEYIKNNKINISTSDSYYKLIKQDNNFNQYRLFIDTDKIKVQNTRESDLLLFCSNYNQN</sequence>
<dbReference type="HOGENOM" id="CLU_1958034_0_0_6"/>
<evidence type="ECO:0000256" key="1">
    <source>
        <dbReference type="SAM" id="SignalP"/>
    </source>
</evidence>
<keyword evidence="2" id="KW-0804">Transcription</keyword>
<keyword evidence="1" id="KW-0732">Signal</keyword>
<keyword evidence="2" id="KW-0240">DNA-directed RNA polymerase</keyword>
<dbReference type="EMBL" id="JH611190">
    <property type="protein sequence ID" value="EJP72663.1"/>
    <property type="molecule type" value="Genomic_DNA"/>
</dbReference>
<name>J5KBJ3_9GAMM</name>
<reference evidence="2 3" key="1">
    <citation type="journal article" date="2012" name="ISME J.">
        <title>Genomic insights to SAR86, an abundant and uncultivated marine bacterial lineage.</title>
        <authorList>
            <person name="Dupont C.L."/>
            <person name="Rusch D.B."/>
            <person name="Yooseph S."/>
            <person name="Lombardo M.J."/>
            <person name="Richter R.A."/>
            <person name="Valas R."/>
            <person name="Novotny M."/>
            <person name="Yee-Greenbaum J."/>
            <person name="Selengut J.D."/>
            <person name="Haft D.H."/>
            <person name="Halpern A.L."/>
            <person name="Lasken R.S."/>
            <person name="Nealson K."/>
            <person name="Friedman R."/>
            <person name="Venter J.C."/>
        </authorList>
    </citation>
    <scope>NUCLEOTIDE SEQUENCE [LARGE SCALE GENOMIC DNA]</scope>
</reference>
<protein>
    <submittedName>
        <fullName evidence="2">DNA-directed RNA polymerase, beta subunit</fullName>
    </submittedName>
</protein>
<organism evidence="2 3">
    <name type="scientific">SAR86 cluster bacterium SAR86B</name>
    <dbReference type="NCBI Taxonomy" id="1123867"/>
    <lineage>
        <taxon>Bacteria</taxon>
        <taxon>Pseudomonadati</taxon>
        <taxon>Pseudomonadota</taxon>
        <taxon>Gammaproteobacteria</taxon>
        <taxon>SAR86 cluster</taxon>
    </lineage>
</organism>